<sequence length="90" mass="10786">MYHWLLEREVNYLMSLYENQLNLKNRESTCDKNSMHNPEHNLLLIEDMQDIQLGFGYFAILSNNCGLRYLFKCKISSSSLYILQQYTNLR</sequence>
<dbReference type="EMBL" id="NSIT01000286">
    <property type="protein sequence ID" value="PJE78033.1"/>
    <property type="molecule type" value="Genomic_DNA"/>
</dbReference>
<gene>
    <name evidence="1" type="ORF">CI610_03037</name>
</gene>
<organism evidence="1">
    <name type="scientific">invertebrate metagenome</name>
    <dbReference type="NCBI Taxonomy" id="1711999"/>
    <lineage>
        <taxon>unclassified sequences</taxon>
        <taxon>metagenomes</taxon>
        <taxon>organismal metagenomes</taxon>
    </lineage>
</organism>
<accession>A0A2H9T482</accession>
<proteinExistence type="predicted"/>
<name>A0A2H9T482_9ZZZZ</name>
<evidence type="ECO:0000313" key="1">
    <source>
        <dbReference type="EMBL" id="PJE78033.1"/>
    </source>
</evidence>
<comment type="caution">
    <text evidence="1">The sequence shown here is derived from an EMBL/GenBank/DDBJ whole genome shotgun (WGS) entry which is preliminary data.</text>
</comment>
<protein>
    <submittedName>
        <fullName evidence="1">Uncharacterized protein</fullName>
    </submittedName>
</protein>
<reference evidence="1" key="1">
    <citation type="journal article" date="2017" name="Appl. Environ. Microbiol.">
        <title>Molecular characterization of an Endozoicomonas-like organism causing infection in king scallop Pecten maximus L.</title>
        <authorList>
            <person name="Cano I."/>
            <person name="van Aerle R."/>
            <person name="Ross S."/>
            <person name="Verner-Jeffreys D.W."/>
            <person name="Paley R.K."/>
            <person name="Rimmer G."/>
            <person name="Ryder D."/>
            <person name="Hooper P."/>
            <person name="Stone D."/>
            <person name="Feist S.W."/>
        </authorList>
    </citation>
    <scope>NUCLEOTIDE SEQUENCE</scope>
</reference>
<dbReference type="AlphaFoldDB" id="A0A2H9T482"/>